<dbReference type="Gene3D" id="1.10.1660.10">
    <property type="match status" value="1"/>
</dbReference>
<organism evidence="5 6">
    <name type="scientific">Pseudonocardia ammonioxydans</name>
    <dbReference type="NCBI Taxonomy" id="260086"/>
    <lineage>
        <taxon>Bacteria</taxon>
        <taxon>Bacillati</taxon>
        <taxon>Actinomycetota</taxon>
        <taxon>Actinomycetes</taxon>
        <taxon>Pseudonocardiales</taxon>
        <taxon>Pseudonocardiaceae</taxon>
        <taxon>Pseudonocardia</taxon>
    </lineage>
</organism>
<dbReference type="PANTHER" id="PTHR30204:SF94">
    <property type="entry name" value="HEAVY METAL-DEPENDENT TRANSCRIPTIONAL REGULATOR HI_0293-RELATED"/>
    <property type="match status" value="1"/>
</dbReference>
<dbReference type="InterPro" id="IPR009061">
    <property type="entry name" value="DNA-bd_dom_put_sf"/>
</dbReference>
<keyword evidence="1" id="KW-0805">Transcription regulation</keyword>
<accession>A0A1I5IFZ2</accession>
<keyword evidence="2 5" id="KW-0238">DNA-binding</keyword>
<dbReference type="PRINTS" id="PR00040">
    <property type="entry name" value="HTHMERR"/>
</dbReference>
<evidence type="ECO:0000256" key="2">
    <source>
        <dbReference type="ARBA" id="ARBA00023125"/>
    </source>
</evidence>
<feature type="domain" description="HTH merR-type" evidence="4">
    <location>
        <begin position="5"/>
        <end position="74"/>
    </location>
</feature>
<protein>
    <submittedName>
        <fullName evidence="5">DNA-binding transcriptional regulator, MerR family</fullName>
    </submittedName>
</protein>
<sequence length="135" mass="14790">MARQQLTIGPAARAAGLTRKAMRVYEAKGLLPEAERTTAGYRLYSPDDVELLTFIRRARTLGLHLDDIREVLAIRSGGIPPCATVRDLLDARIAELDSAVAELLALRTTLAETRQRADDCTDEQPVTVCAIIEDS</sequence>
<dbReference type="OrthoDB" id="9802039at2"/>
<gene>
    <name evidence="5" type="ORF">SAMN05216207_11005</name>
</gene>
<dbReference type="PANTHER" id="PTHR30204">
    <property type="entry name" value="REDOX-CYCLING DRUG-SENSING TRANSCRIPTIONAL ACTIVATOR SOXR"/>
    <property type="match status" value="1"/>
</dbReference>
<keyword evidence="6" id="KW-1185">Reference proteome</keyword>
<proteinExistence type="predicted"/>
<dbReference type="InterPro" id="IPR000551">
    <property type="entry name" value="MerR-type_HTH_dom"/>
</dbReference>
<dbReference type="STRING" id="260086.SAMN05216207_11005"/>
<dbReference type="Pfam" id="PF09278">
    <property type="entry name" value="MerR-DNA-bind"/>
    <property type="match status" value="1"/>
</dbReference>
<dbReference type="SMART" id="SM00422">
    <property type="entry name" value="HTH_MERR"/>
    <property type="match status" value="1"/>
</dbReference>
<name>A0A1I5IFZ2_PSUAM</name>
<evidence type="ECO:0000259" key="4">
    <source>
        <dbReference type="PROSITE" id="PS50937"/>
    </source>
</evidence>
<evidence type="ECO:0000313" key="6">
    <source>
        <dbReference type="Proteomes" id="UP000199614"/>
    </source>
</evidence>
<dbReference type="RefSeq" id="WP_093357280.1">
    <property type="nucleotide sequence ID" value="NZ_FOUY01000100.1"/>
</dbReference>
<dbReference type="EMBL" id="FOUY01000100">
    <property type="protein sequence ID" value="SFO59364.1"/>
    <property type="molecule type" value="Genomic_DNA"/>
</dbReference>
<dbReference type="InterPro" id="IPR047057">
    <property type="entry name" value="MerR_fam"/>
</dbReference>
<dbReference type="GO" id="GO:0003677">
    <property type="term" value="F:DNA binding"/>
    <property type="evidence" value="ECO:0007669"/>
    <property type="project" value="UniProtKB-KW"/>
</dbReference>
<dbReference type="PROSITE" id="PS00552">
    <property type="entry name" value="HTH_MERR_1"/>
    <property type="match status" value="1"/>
</dbReference>
<evidence type="ECO:0000256" key="1">
    <source>
        <dbReference type="ARBA" id="ARBA00023015"/>
    </source>
</evidence>
<evidence type="ECO:0000256" key="3">
    <source>
        <dbReference type="ARBA" id="ARBA00023163"/>
    </source>
</evidence>
<dbReference type="SUPFAM" id="SSF46955">
    <property type="entry name" value="Putative DNA-binding domain"/>
    <property type="match status" value="1"/>
</dbReference>
<reference evidence="5 6" key="1">
    <citation type="submission" date="2016-10" db="EMBL/GenBank/DDBJ databases">
        <authorList>
            <person name="de Groot N.N."/>
        </authorList>
    </citation>
    <scope>NUCLEOTIDE SEQUENCE [LARGE SCALE GENOMIC DNA]</scope>
    <source>
        <strain evidence="5 6">CGMCC 4.1877</strain>
    </source>
</reference>
<keyword evidence="3" id="KW-0804">Transcription</keyword>
<dbReference type="GO" id="GO:0003700">
    <property type="term" value="F:DNA-binding transcription factor activity"/>
    <property type="evidence" value="ECO:0007669"/>
    <property type="project" value="InterPro"/>
</dbReference>
<dbReference type="InterPro" id="IPR015358">
    <property type="entry name" value="Tscrpt_reg_MerR_DNA-bd"/>
</dbReference>
<dbReference type="Pfam" id="PF00376">
    <property type="entry name" value="MerR"/>
    <property type="match status" value="1"/>
</dbReference>
<dbReference type="Proteomes" id="UP000199614">
    <property type="component" value="Unassembled WGS sequence"/>
</dbReference>
<evidence type="ECO:0000313" key="5">
    <source>
        <dbReference type="EMBL" id="SFO59364.1"/>
    </source>
</evidence>
<dbReference type="PROSITE" id="PS50937">
    <property type="entry name" value="HTH_MERR_2"/>
    <property type="match status" value="1"/>
</dbReference>
<dbReference type="AlphaFoldDB" id="A0A1I5IFZ2"/>